<dbReference type="Gene3D" id="3.50.50.60">
    <property type="entry name" value="FAD/NAD(P)-binding domain"/>
    <property type="match status" value="1"/>
</dbReference>
<dbReference type="InterPro" id="IPR011777">
    <property type="entry name" value="Geranylgeranyl_Rdtase_fam"/>
</dbReference>
<dbReference type="PANTHER" id="PTHR42685:SF18">
    <property type="entry name" value="DIGERANYLGERANYLGLYCEROPHOSPHOLIPID REDUCTASE"/>
    <property type="match status" value="1"/>
</dbReference>
<accession>A0A2V2NE06</accession>
<gene>
    <name evidence="2" type="ORF">DK846_01285</name>
</gene>
<dbReference type="PRINTS" id="PR00420">
    <property type="entry name" value="RNGMNOXGNASE"/>
</dbReference>
<dbReference type="InterPro" id="IPR036188">
    <property type="entry name" value="FAD/NAD-bd_sf"/>
</dbReference>
<sequence length="385" mass="41099">MDRNYEVVVVGAGPSGSAAAESCAKAGLNVLLIEEQAHIGVPVQCAGLLSCSAFEECKVSTRSVLNTVSGATVKAGHASLSFDAGKTKAYVVDRSMLDQEMGYAAADAGAEIQLKTQAHDLNINQHKILVRGSNGHEHIRYQILIAADGPRASIGRMAGLPRAPVYLSGLQCDLASEVDQDKVTIYPNASPEFFGWVIPMGEGRARVGMCGITHVREKFDTFISGFGSQRVQFVSGTIPLGTLKTTVAEGIMTVGDAAAMAKPTSGGGVYTGVRAARHAGAIVALACETGRTDPAFLSQYEKRWRSDIGKELKIGYAAFRYRQTISPQDMEQIVSVMSNPDIRDLIVQKGDMDRPGRLLRSLLLHPSMYRAGGVVIKSAIRALTE</sequence>
<dbReference type="EMBL" id="QGMY01000002">
    <property type="protein sequence ID" value="PWR73831.1"/>
    <property type="molecule type" value="Genomic_DNA"/>
</dbReference>
<dbReference type="InterPro" id="IPR002938">
    <property type="entry name" value="FAD-bd"/>
</dbReference>
<protein>
    <submittedName>
        <fullName evidence="2">NAD(P)/FAD-dependent oxidoreductase</fullName>
    </submittedName>
</protein>
<comment type="caution">
    <text evidence="2">The sequence shown here is derived from an EMBL/GenBank/DDBJ whole genome shotgun (WGS) entry which is preliminary data.</text>
</comment>
<dbReference type="RefSeq" id="WP_109967111.1">
    <property type="nucleotide sequence ID" value="NZ_CP176093.1"/>
</dbReference>
<name>A0A2V2NE06_9EURY</name>
<keyword evidence="3" id="KW-1185">Reference proteome</keyword>
<dbReference type="OrthoDB" id="46008at2157"/>
<proteinExistence type="predicted"/>
<dbReference type="GO" id="GO:0016628">
    <property type="term" value="F:oxidoreductase activity, acting on the CH-CH group of donors, NAD or NADP as acceptor"/>
    <property type="evidence" value="ECO:0007669"/>
    <property type="project" value="InterPro"/>
</dbReference>
<evidence type="ECO:0000313" key="3">
    <source>
        <dbReference type="Proteomes" id="UP000245657"/>
    </source>
</evidence>
<dbReference type="SUPFAM" id="SSF51905">
    <property type="entry name" value="FAD/NAD(P)-binding domain"/>
    <property type="match status" value="1"/>
</dbReference>
<dbReference type="GeneID" id="97549161"/>
<dbReference type="InterPro" id="IPR050407">
    <property type="entry name" value="Geranylgeranyl_reductase"/>
</dbReference>
<dbReference type="PANTHER" id="PTHR42685">
    <property type="entry name" value="GERANYLGERANYL DIPHOSPHATE REDUCTASE"/>
    <property type="match status" value="1"/>
</dbReference>
<dbReference type="NCBIfam" id="TIGR02032">
    <property type="entry name" value="GG-red-SF"/>
    <property type="match status" value="1"/>
</dbReference>
<evidence type="ECO:0000259" key="1">
    <source>
        <dbReference type="Pfam" id="PF01494"/>
    </source>
</evidence>
<dbReference type="Proteomes" id="UP000245657">
    <property type="component" value="Unassembled WGS sequence"/>
</dbReference>
<dbReference type="GO" id="GO:0071949">
    <property type="term" value="F:FAD binding"/>
    <property type="evidence" value="ECO:0007669"/>
    <property type="project" value="InterPro"/>
</dbReference>
<dbReference type="AlphaFoldDB" id="A0A2V2NE06"/>
<feature type="domain" description="FAD-binding" evidence="1">
    <location>
        <begin position="5"/>
        <end position="208"/>
    </location>
</feature>
<evidence type="ECO:0000313" key="2">
    <source>
        <dbReference type="EMBL" id="PWR73831.1"/>
    </source>
</evidence>
<dbReference type="Pfam" id="PF01494">
    <property type="entry name" value="FAD_binding_3"/>
    <property type="match status" value="1"/>
</dbReference>
<dbReference type="Gene3D" id="3.30.9.10">
    <property type="entry name" value="D-Amino Acid Oxidase, subunit A, domain 2"/>
    <property type="match status" value="1"/>
</dbReference>
<reference evidence="2 3" key="1">
    <citation type="submission" date="2018-05" db="EMBL/GenBank/DDBJ databases">
        <title>Draft genome of Methanospirillum lacunae Ki8-1.</title>
        <authorList>
            <person name="Dueholm M.S."/>
            <person name="Nielsen P.H."/>
            <person name="Bakmann L.F."/>
            <person name="Otzen D.E."/>
        </authorList>
    </citation>
    <scope>NUCLEOTIDE SEQUENCE [LARGE SCALE GENOMIC DNA]</scope>
    <source>
        <strain evidence="2 3">Ki8-1</strain>
    </source>
</reference>
<organism evidence="2 3">
    <name type="scientific">Methanospirillum lacunae</name>
    <dbReference type="NCBI Taxonomy" id="668570"/>
    <lineage>
        <taxon>Archaea</taxon>
        <taxon>Methanobacteriati</taxon>
        <taxon>Methanobacteriota</taxon>
        <taxon>Stenosarchaea group</taxon>
        <taxon>Methanomicrobia</taxon>
        <taxon>Methanomicrobiales</taxon>
        <taxon>Methanospirillaceae</taxon>
        <taxon>Methanospirillum</taxon>
    </lineage>
</organism>